<feature type="compositionally biased region" description="Low complexity" evidence="1">
    <location>
        <begin position="401"/>
        <end position="411"/>
    </location>
</feature>
<dbReference type="EMBL" id="KN847530">
    <property type="protein sequence ID" value="KIW08691.1"/>
    <property type="molecule type" value="Genomic_DNA"/>
</dbReference>
<dbReference type="EMBL" id="KN847530">
    <property type="protein sequence ID" value="KIW08693.1"/>
    <property type="molecule type" value="Genomic_DNA"/>
</dbReference>
<feature type="region of interest" description="Disordered" evidence="1">
    <location>
        <begin position="1"/>
        <end position="45"/>
    </location>
</feature>
<dbReference type="RefSeq" id="XP_016218560.1">
    <property type="nucleotide sequence ID" value="XM_016353407.1"/>
</dbReference>
<feature type="region of interest" description="Disordered" evidence="1">
    <location>
        <begin position="316"/>
        <end position="454"/>
    </location>
</feature>
<dbReference type="AlphaFoldDB" id="A0A0D2APS0"/>
<sequence>MSVHTVDQLVKGAPSPNTSIDLVKKEGGGDSARASPQPADPTALLPSSPPQIYLNLLILEASLRQQYLTLRARKRQHTLVVVGLVLWIAGCFYLQFLRPREDGSGIGGSVYWLVDMAEKVALIGGCVMAVLFWATGQWERGMRWPRKWLGTTNRGLRTMNCKIVIIKGPWWKELLSHLSFLLPMQPSTPGSSYHYVECSPHDKRSAQSGRRSQDWTEEDVAEGGDYVKLLLLPKQFTPDFRENWEIYRAEYWEQENQRRKEIRNRIRARNREIAKQQGGWLWWTGWRGWSNMWGGGPKPGPSQREMTPPHHVHSLVHQASLKDKHRRRSSAVKDRDASHSRSSSRSSVMTNPDTELRERRWSTASTGSTGERRRRSKLIEGADGLNSARTSARPARLTPASSRPSSGSRPGTPNHDLNKRASTLSTSSTISDVSTDAPSTGTVPDPAIKAEPAD</sequence>
<feature type="compositionally biased region" description="Low complexity" evidence="1">
    <location>
        <begin position="422"/>
        <end position="435"/>
    </location>
</feature>
<evidence type="ECO:0000256" key="1">
    <source>
        <dbReference type="SAM" id="MobiDB-lite"/>
    </source>
</evidence>
<dbReference type="STRING" id="253628.A0A0D2APS0"/>
<dbReference type="VEuPathDB" id="FungiDB:PV09_00640"/>
<evidence type="ECO:0008006" key="5">
    <source>
        <dbReference type="Google" id="ProtNLM"/>
    </source>
</evidence>
<dbReference type="GO" id="GO:0006998">
    <property type="term" value="P:nuclear envelope organization"/>
    <property type="evidence" value="ECO:0007669"/>
    <property type="project" value="TreeGrafter"/>
</dbReference>
<gene>
    <name evidence="3" type="ORF">PV09_00640</name>
</gene>
<evidence type="ECO:0000313" key="3">
    <source>
        <dbReference type="EMBL" id="KIW08693.1"/>
    </source>
</evidence>
<evidence type="ECO:0000313" key="4">
    <source>
        <dbReference type="Proteomes" id="UP000053259"/>
    </source>
</evidence>
<dbReference type="Pfam" id="PF03907">
    <property type="entry name" value="Spo7"/>
    <property type="match status" value="1"/>
</dbReference>
<protein>
    <recommendedName>
        <fullName evidence="5">Spo7-like protein</fullName>
    </recommendedName>
</protein>
<dbReference type="InterPro" id="IPR005605">
    <property type="entry name" value="Spo7"/>
</dbReference>
<keyword evidence="2" id="KW-0812">Transmembrane</keyword>
<name>A0A0D2APS0_9PEZI</name>
<dbReference type="RefSeq" id="XP_016218561.1">
    <property type="nucleotide sequence ID" value="XM_016353408.1"/>
</dbReference>
<dbReference type="RefSeq" id="XP_016218562.1">
    <property type="nucleotide sequence ID" value="XM_016353409.1"/>
</dbReference>
<proteinExistence type="predicted"/>
<keyword evidence="4" id="KW-1185">Reference proteome</keyword>
<dbReference type="EMBL" id="KN847530">
    <property type="protein sequence ID" value="KIW08692.1"/>
    <property type="molecule type" value="Genomic_DNA"/>
</dbReference>
<dbReference type="GO" id="GO:0071595">
    <property type="term" value="C:Nem1-Spo7 phosphatase complex"/>
    <property type="evidence" value="ECO:0007669"/>
    <property type="project" value="TreeGrafter"/>
</dbReference>
<reference evidence="3 4" key="1">
    <citation type="submission" date="2015-01" db="EMBL/GenBank/DDBJ databases">
        <title>The Genome Sequence of Ochroconis gallopava CBS43764.</title>
        <authorList>
            <consortium name="The Broad Institute Genomics Platform"/>
            <person name="Cuomo C."/>
            <person name="de Hoog S."/>
            <person name="Gorbushina A."/>
            <person name="Stielow B."/>
            <person name="Teixiera M."/>
            <person name="Abouelleil A."/>
            <person name="Chapman S.B."/>
            <person name="Priest M."/>
            <person name="Young S.K."/>
            <person name="Wortman J."/>
            <person name="Nusbaum C."/>
            <person name="Birren B."/>
        </authorList>
    </citation>
    <scope>NUCLEOTIDE SEQUENCE [LARGE SCALE GENOMIC DNA]</scope>
    <source>
        <strain evidence="3 4">CBS 43764</strain>
    </source>
</reference>
<dbReference type="Proteomes" id="UP000053259">
    <property type="component" value="Unassembled WGS sequence"/>
</dbReference>
<organism evidence="3 4">
    <name type="scientific">Verruconis gallopava</name>
    <dbReference type="NCBI Taxonomy" id="253628"/>
    <lineage>
        <taxon>Eukaryota</taxon>
        <taxon>Fungi</taxon>
        <taxon>Dikarya</taxon>
        <taxon>Ascomycota</taxon>
        <taxon>Pezizomycotina</taxon>
        <taxon>Dothideomycetes</taxon>
        <taxon>Pleosporomycetidae</taxon>
        <taxon>Venturiales</taxon>
        <taxon>Sympoventuriaceae</taxon>
        <taxon>Verruconis</taxon>
    </lineage>
</organism>
<dbReference type="PANTHER" id="PTHR28249">
    <property type="entry name" value="SPORULATION-SPECIFIC PROTEIN SPO7"/>
    <property type="match status" value="1"/>
</dbReference>
<feature type="transmembrane region" description="Helical" evidence="2">
    <location>
        <begin position="116"/>
        <end position="136"/>
    </location>
</feature>
<dbReference type="GO" id="GO:0019888">
    <property type="term" value="F:protein phosphatase regulator activity"/>
    <property type="evidence" value="ECO:0007669"/>
    <property type="project" value="InterPro"/>
</dbReference>
<dbReference type="HOGENOM" id="CLU_032659_1_1_1"/>
<keyword evidence="2" id="KW-1133">Transmembrane helix</keyword>
<accession>A0A0D2APS0</accession>
<keyword evidence="2" id="KW-0472">Membrane</keyword>
<evidence type="ECO:0000256" key="2">
    <source>
        <dbReference type="SAM" id="Phobius"/>
    </source>
</evidence>
<dbReference type="PANTHER" id="PTHR28249:SF1">
    <property type="entry name" value="SPORULATION-SPECIFIC PROTEIN SPO7"/>
    <property type="match status" value="1"/>
</dbReference>
<dbReference type="GO" id="GO:0004721">
    <property type="term" value="F:phosphoprotein phosphatase activity"/>
    <property type="evidence" value="ECO:0007669"/>
    <property type="project" value="TreeGrafter"/>
</dbReference>
<feature type="transmembrane region" description="Helical" evidence="2">
    <location>
        <begin position="78"/>
        <end position="96"/>
    </location>
</feature>
<dbReference type="OrthoDB" id="5599171at2759"/>
<dbReference type="GeneID" id="27308613"/>